<protein>
    <submittedName>
        <fullName evidence="1 2">Uncharacterized protein</fullName>
    </submittedName>
</protein>
<dbReference type="EMBL" id="OV170223">
    <property type="protein sequence ID" value="CAH0722251.1"/>
    <property type="molecule type" value="Genomic_DNA"/>
</dbReference>
<dbReference type="OrthoDB" id="5989194at2759"/>
<name>A0A8J9YDG6_9NEOP</name>
<evidence type="ECO:0000313" key="3">
    <source>
        <dbReference type="Proteomes" id="UP000838878"/>
    </source>
</evidence>
<sequence length="125" mass="14245">MSKAELTLPKSPVLDPTAQFIKELIKQRGTLKGRLTKLSVYVNSFENQFLDRAKRAELNLRMQGAANILSEFNNVQNKLDGVLPESQDDEQLDERESFESSLSLTAFNAPWRILNVFYIIAIKQT</sequence>
<reference evidence="1" key="1">
    <citation type="submission" date="2021-12" db="EMBL/GenBank/DDBJ databases">
        <authorList>
            <person name="Martin H S."/>
        </authorList>
    </citation>
    <scope>NUCLEOTIDE SEQUENCE</scope>
</reference>
<dbReference type="Proteomes" id="UP000838878">
    <property type="component" value="Chromosome 3"/>
</dbReference>
<dbReference type="EMBL" id="OV170224">
    <property type="protein sequence ID" value="CAH0724083.1"/>
    <property type="molecule type" value="Genomic_DNA"/>
</dbReference>
<gene>
    <name evidence="1" type="ORF">BINO364_LOCUS8243</name>
    <name evidence="2" type="ORF">BINO364_LOCUS9838</name>
</gene>
<proteinExistence type="predicted"/>
<accession>A0A8J9YDG6</accession>
<keyword evidence="3" id="KW-1185">Reference proteome</keyword>
<evidence type="ECO:0000313" key="1">
    <source>
        <dbReference type="EMBL" id="CAH0722251.1"/>
    </source>
</evidence>
<dbReference type="AlphaFoldDB" id="A0A8J9YDG6"/>
<feature type="non-terminal residue" evidence="1">
    <location>
        <position position="125"/>
    </location>
</feature>
<organism evidence="1 3">
    <name type="scientific">Brenthis ino</name>
    <name type="common">lesser marbled fritillary</name>
    <dbReference type="NCBI Taxonomy" id="405034"/>
    <lineage>
        <taxon>Eukaryota</taxon>
        <taxon>Metazoa</taxon>
        <taxon>Ecdysozoa</taxon>
        <taxon>Arthropoda</taxon>
        <taxon>Hexapoda</taxon>
        <taxon>Insecta</taxon>
        <taxon>Pterygota</taxon>
        <taxon>Neoptera</taxon>
        <taxon>Endopterygota</taxon>
        <taxon>Lepidoptera</taxon>
        <taxon>Glossata</taxon>
        <taxon>Ditrysia</taxon>
        <taxon>Papilionoidea</taxon>
        <taxon>Nymphalidae</taxon>
        <taxon>Heliconiinae</taxon>
        <taxon>Argynnini</taxon>
        <taxon>Brenthis</taxon>
    </lineage>
</organism>
<evidence type="ECO:0000313" key="2">
    <source>
        <dbReference type="EMBL" id="CAH0724083.1"/>
    </source>
</evidence>
<dbReference type="Proteomes" id="UP000838878">
    <property type="component" value="Chromosome 4"/>
</dbReference>